<dbReference type="Proteomes" id="UP000249688">
    <property type="component" value="Unassembled WGS sequence"/>
</dbReference>
<proteinExistence type="inferred from homology"/>
<evidence type="ECO:0000256" key="3">
    <source>
        <dbReference type="ARBA" id="ARBA00022643"/>
    </source>
</evidence>
<dbReference type="GO" id="GO:0010181">
    <property type="term" value="F:FMN binding"/>
    <property type="evidence" value="ECO:0007669"/>
    <property type="project" value="InterPro"/>
</dbReference>
<comment type="similarity">
    <text evidence="4">Belongs to the flavoredoxin family.</text>
</comment>
<keyword evidence="3" id="KW-0288">FMN</keyword>
<name>A0A2W7I1L0_9PROT</name>
<dbReference type="GO" id="GO:0016646">
    <property type="term" value="F:oxidoreductase activity, acting on the CH-NH group of donors, NAD or NADP as acceptor"/>
    <property type="evidence" value="ECO:0007669"/>
    <property type="project" value="UniProtKB-ARBA"/>
</dbReference>
<dbReference type="PANTHER" id="PTHR33798">
    <property type="entry name" value="FLAVOPROTEIN OXYGENASE"/>
    <property type="match status" value="1"/>
</dbReference>
<dbReference type="AlphaFoldDB" id="A0A2W7I1L0"/>
<organism evidence="6 7">
    <name type="scientific">Humitalea rosea</name>
    <dbReference type="NCBI Taxonomy" id="990373"/>
    <lineage>
        <taxon>Bacteria</taxon>
        <taxon>Pseudomonadati</taxon>
        <taxon>Pseudomonadota</taxon>
        <taxon>Alphaproteobacteria</taxon>
        <taxon>Acetobacterales</taxon>
        <taxon>Roseomonadaceae</taxon>
        <taxon>Humitalea</taxon>
    </lineage>
</organism>
<evidence type="ECO:0000256" key="1">
    <source>
        <dbReference type="ARBA" id="ARBA00001917"/>
    </source>
</evidence>
<dbReference type="PANTHER" id="PTHR33798:SF5">
    <property type="entry name" value="FLAVIN REDUCTASE LIKE DOMAIN-CONTAINING PROTEIN"/>
    <property type="match status" value="1"/>
</dbReference>
<dbReference type="Pfam" id="PF01613">
    <property type="entry name" value="Flavin_Reduct"/>
    <property type="match status" value="1"/>
</dbReference>
<evidence type="ECO:0000313" key="7">
    <source>
        <dbReference type="Proteomes" id="UP000249688"/>
    </source>
</evidence>
<dbReference type="Gene3D" id="2.30.110.10">
    <property type="entry name" value="Electron Transport, Fmn-binding Protein, Chain A"/>
    <property type="match status" value="1"/>
</dbReference>
<sequence>MIFDFETLPGTECYKLMVSTIVPRPIAWVVTEDRAGVLNAAPYSFFNGFSGDPPIIGIGCGHRNGVHKDTLANIEATGQFTVCLVPEERALQMNVTATEFGPEVDELAEAGLTAAPSTKIRPPRIAESPVAMECERFQLVPLGKNMLVLGRILAMHVRDDCVLDPVKHYIDSPKLGLVGRMHGRGWYARTTDRLEIPRMTPAEWAKRKAEEES</sequence>
<accession>A0A2W7I1L0</accession>
<dbReference type="SMART" id="SM00903">
    <property type="entry name" value="Flavin_Reduct"/>
    <property type="match status" value="1"/>
</dbReference>
<protein>
    <submittedName>
        <fullName evidence="6">Flavin reductase (DIM6/NTAB) family NADH-FMN oxidoreductase RutF</fullName>
    </submittedName>
</protein>
<comment type="caution">
    <text evidence="6">The sequence shown here is derived from an EMBL/GenBank/DDBJ whole genome shotgun (WGS) entry which is preliminary data.</text>
</comment>
<dbReference type="RefSeq" id="WP_111399804.1">
    <property type="nucleotide sequence ID" value="NZ_QKYU01000025.1"/>
</dbReference>
<dbReference type="SUPFAM" id="SSF50475">
    <property type="entry name" value="FMN-binding split barrel"/>
    <property type="match status" value="1"/>
</dbReference>
<keyword evidence="7" id="KW-1185">Reference proteome</keyword>
<evidence type="ECO:0000259" key="5">
    <source>
        <dbReference type="SMART" id="SM00903"/>
    </source>
</evidence>
<evidence type="ECO:0000313" key="6">
    <source>
        <dbReference type="EMBL" id="PZW40049.1"/>
    </source>
</evidence>
<reference evidence="6 7" key="1">
    <citation type="submission" date="2018-06" db="EMBL/GenBank/DDBJ databases">
        <title>Genomic Encyclopedia of Archaeal and Bacterial Type Strains, Phase II (KMG-II): from individual species to whole genera.</title>
        <authorList>
            <person name="Goeker M."/>
        </authorList>
    </citation>
    <scope>NUCLEOTIDE SEQUENCE [LARGE SCALE GENOMIC DNA]</scope>
    <source>
        <strain evidence="6 7">DSM 24525</strain>
    </source>
</reference>
<dbReference type="InterPro" id="IPR012349">
    <property type="entry name" value="Split_barrel_FMN-bd"/>
</dbReference>
<keyword evidence="2" id="KW-0285">Flavoprotein</keyword>
<dbReference type="OrthoDB" id="9783347at2"/>
<evidence type="ECO:0000256" key="4">
    <source>
        <dbReference type="ARBA" id="ARBA00038054"/>
    </source>
</evidence>
<dbReference type="InterPro" id="IPR002563">
    <property type="entry name" value="Flavin_Rdtase-like_dom"/>
</dbReference>
<dbReference type="EMBL" id="QKYU01000025">
    <property type="protein sequence ID" value="PZW40049.1"/>
    <property type="molecule type" value="Genomic_DNA"/>
</dbReference>
<feature type="domain" description="Flavin reductase like" evidence="5">
    <location>
        <begin position="19"/>
        <end position="171"/>
    </location>
</feature>
<comment type="cofactor">
    <cofactor evidence="1">
        <name>FMN</name>
        <dbReference type="ChEBI" id="CHEBI:58210"/>
    </cofactor>
</comment>
<evidence type="ECO:0000256" key="2">
    <source>
        <dbReference type="ARBA" id="ARBA00022630"/>
    </source>
</evidence>
<gene>
    <name evidence="6" type="ORF">C8P66_12517</name>
</gene>